<dbReference type="AlphaFoldDB" id="X1AAN4"/>
<evidence type="ECO:0000313" key="1">
    <source>
        <dbReference type="EMBL" id="GAG79510.1"/>
    </source>
</evidence>
<accession>X1AAN4</accession>
<proteinExistence type="predicted"/>
<name>X1AAN4_9ZZZZ</name>
<protein>
    <submittedName>
        <fullName evidence="1">Uncharacterized protein</fullName>
    </submittedName>
</protein>
<dbReference type="EMBL" id="BART01012319">
    <property type="protein sequence ID" value="GAG79510.1"/>
    <property type="molecule type" value="Genomic_DNA"/>
</dbReference>
<reference evidence="1" key="1">
    <citation type="journal article" date="2014" name="Front. Microbiol.">
        <title>High frequency of phylogenetically diverse reductive dehalogenase-homologous genes in deep subseafloor sedimentary metagenomes.</title>
        <authorList>
            <person name="Kawai M."/>
            <person name="Futagami T."/>
            <person name="Toyoda A."/>
            <person name="Takaki Y."/>
            <person name="Nishi S."/>
            <person name="Hori S."/>
            <person name="Arai W."/>
            <person name="Tsubouchi T."/>
            <person name="Morono Y."/>
            <person name="Uchiyama I."/>
            <person name="Ito T."/>
            <person name="Fujiyama A."/>
            <person name="Inagaki F."/>
            <person name="Takami H."/>
        </authorList>
    </citation>
    <scope>NUCLEOTIDE SEQUENCE</scope>
    <source>
        <strain evidence="1">Expedition CK06-06</strain>
    </source>
</reference>
<sequence length="83" mass="8793">TGNLIISSSSLTLSNAADTEYMAKLVENAQVELYYNNVKKLDTRATGIRIAGVSEYADNTAAIAGGLTAGDVYRTGDLLKIVH</sequence>
<organism evidence="1">
    <name type="scientific">marine sediment metagenome</name>
    <dbReference type="NCBI Taxonomy" id="412755"/>
    <lineage>
        <taxon>unclassified sequences</taxon>
        <taxon>metagenomes</taxon>
        <taxon>ecological metagenomes</taxon>
    </lineage>
</organism>
<gene>
    <name evidence="1" type="ORF">S01H4_25773</name>
</gene>
<comment type="caution">
    <text evidence="1">The sequence shown here is derived from an EMBL/GenBank/DDBJ whole genome shotgun (WGS) entry which is preliminary data.</text>
</comment>
<feature type="non-terminal residue" evidence="1">
    <location>
        <position position="1"/>
    </location>
</feature>